<dbReference type="InterPro" id="IPR012318">
    <property type="entry name" value="HTH_CRP"/>
</dbReference>
<evidence type="ECO:0000256" key="3">
    <source>
        <dbReference type="ARBA" id="ARBA00023163"/>
    </source>
</evidence>
<dbReference type="PATRIC" id="fig|1187852.3.peg.3561"/>
<dbReference type="InterPro" id="IPR014710">
    <property type="entry name" value="RmlC-like_jellyroll"/>
</dbReference>
<evidence type="ECO:0000256" key="1">
    <source>
        <dbReference type="ARBA" id="ARBA00023015"/>
    </source>
</evidence>
<evidence type="ECO:0000256" key="2">
    <source>
        <dbReference type="ARBA" id="ARBA00023125"/>
    </source>
</evidence>
<proteinExistence type="predicted"/>
<dbReference type="CDD" id="cd00038">
    <property type="entry name" value="CAP_ED"/>
    <property type="match status" value="1"/>
</dbReference>
<dbReference type="Proteomes" id="UP000036449">
    <property type="component" value="Unassembled WGS sequence"/>
</dbReference>
<dbReference type="InterPro" id="IPR036390">
    <property type="entry name" value="WH_DNA-bd_sf"/>
</dbReference>
<dbReference type="SUPFAM" id="SSF51206">
    <property type="entry name" value="cAMP-binding domain-like"/>
    <property type="match status" value="1"/>
</dbReference>
<dbReference type="Gene3D" id="1.10.10.10">
    <property type="entry name" value="Winged helix-like DNA-binding domain superfamily/Winged helix DNA-binding domain"/>
    <property type="match status" value="1"/>
</dbReference>
<sequence length="246" mass="28167">MNPLIKKLERFTRLSDEDKRILQHAAASRLRNFEPRCDIISEGETPRDVNLILSGWACRYKQFEDGRRQIVAFFLPGDLCDLNVFLLREMDHSIGTLAPVTLAQISRDLLQRMLDANSRLTQALWWETLITAANHREWVVNVGQRTAIERVAHLLCELFHRLRAVGLVREGGYEMPITQSEMADALGISAVHVNRTLRELRIAELMTWKSGRVTILDLPALEEVGLFNPNYLHLDREGQQFDAPGT</sequence>
<protein>
    <submittedName>
        <fullName evidence="5">Cyclic nucleotide-binding protein</fullName>
    </submittedName>
</protein>
<dbReference type="InterPro" id="IPR000595">
    <property type="entry name" value="cNMP-bd_dom"/>
</dbReference>
<dbReference type="EMBL" id="LABZ01000025">
    <property type="protein sequence ID" value="KMO44176.1"/>
    <property type="molecule type" value="Genomic_DNA"/>
</dbReference>
<keyword evidence="3" id="KW-0804">Transcription</keyword>
<dbReference type="RefSeq" id="WP_048449640.1">
    <property type="nucleotide sequence ID" value="NZ_LABZ01000025.1"/>
</dbReference>
<accession>A0A0J6VXY3</accession>
<gene>
    <name evidence="5" type="ORF">VQ03_04405</name>
</gene>
<dbReference type="Pfam" id="PF13545">
    <property type="entry name" value="HTH_Crp_2"/>
    <property type="match status" value="1"/>
</dbReference>
<dbReference type="GO" id="GO:0006355">
    <property type="term" value="P:regulation of DNA-templated transcription"/>
    <property type="evidence" value="ECO:0007669"/>
    <property type="project" value="InterPro"/>
</dbReference>
<dbReference type="Gene3D" id="2.60.120.10">
    <property type="entry name" value="Jelly Rolls"/>
    <property type="match status" value="1"/>
</dbReference>
<dbReference type="PROSITE" id="PS51063">
    <property type="entry name" value="HTH_CRP_2"/>
    <property type="match status" value="1"/>
</dbReference>
<evidence type="ECO:0000313" key="5">
    <source>
        <dbReference type="EMBL" id="KMO44176.1"/>
    </source>
</evidence>
<dbReference type="InterPro" id="IPR036388">
    <property type="entry name" value="WH-like_DNA-bd_sf"/>
</dbReference>
<evidence type="ECO:0000259" key="4">
    <source>
        <dbReference type="PROSITE" id="PS51063"/>
    </source>
</evidence>
<dbReference type="InterPro" id="IPR018490">
    <property type="entry name" value="cNMP-bd_dom_sf"/>
</dbReference>
<dbReference type="AlphaFoldDB" id="A0A0J6VXY3"/>
<dbReference type="SUPFAM" id="SSF46785">
    <property type="entry name" value="Winged helix' DNA-binding domain"/>
    <property type="match status" value="1"/>
</dbReference>
<evidence type="ECO:0000313" key="6">
    <source>
        <dbReference type="Proteomes" id="UP000036449"/>
    </source>
</evidence>
<dbReference type="Pfam" id="PF00027">
    <property type="entry name" value="cNMP_binding"/>
    <property type="match status" value="1"/>
</dbReference>
<keyword evidence="6" id="KW-1185">Reference proteome</keyword>
<reference evidence="5 6" key="1">
    <citation type="submission" date="2015-03" db="EMBL/GenBank/DDBJ databases">
        <title>Genome sequencing of Methylobacterium tarhaniae DSM 25844.</title>
        <authorList>
            <person name="Chaudhry V."/>
            <person name="Patil P.B."/>
        </authorList>
    </citation>
    <scope>NUCLEOTIDE SEQUENCE [LARGE SCALE GENOMIC DNA]</scope>
    <source>
        <strain evidence="5 6">DSM 25844</strain>
    </source>
</reference>
<organism evidence="5 6">
    <name type="scientific">Methylobacterium tarhaniae</name>
    <dbReference type="NCBI Taxonomy" id="1187852"/>
    <lineage>
        <taxon>Bacteria</taxon>
        <taxon>Pseudomonadati</taxon>
        <taxon>Pseudomonadota</taxon>
        <taxon>Alphaproteobacteria</taxon>
        <taxon>Hyphomicrobiales</taxon>
        <taxon>Methylobacteriaceae</taxon>
        <taxon>Methylobacterium</taxon>
    </lineage>
</organism>
<dbReference type="GO" id="GO:0003677">
    <property type="term" value="F:DNA binding"/>
    <property type="evidence" value="ECO:0007669"/>
    <property type="project" value="UniProtKB-KW"/>
</dbReference>
<name>A0A0J6VXY3_9HYPH</name>
<comment type="caution">
    <text evidence="5">The sequence shown here is derived from an EMBL/GenBank/DDBJ whole genome shotgun (WGS) entry which is preliminary data.</text>
</comment>
<keyword evidence="2" id="KW-0238">DNA-binding</keyword>
<keyword evidence="1" id="KW-0805">Transcription regulation</keyword>
<dbReference type="SMART" id="SM00100">
    <property type="entry name" value="cNMP"/>
    <property type="match status" value="1"/>
</dbReference>
<feature type="domain" description="HTH crp-type" evidence="4">
    <location>
        <begin position="145"/>
        <end position="219"/>
    </location>
</feature>
<dbReference type="OrthoDB" id="7584044at2"/>